<dbReference type="Gramene" id="evm.model.01.1610">
    <property type="protein sequence ID" value="cds.evm.model.01.1610"/>
    <property type="gene ID" value="evm.TU.01.1610"/>
</dbReference>
<gene>
    <name evidence="1" type="primary">LOC115720337</name>
</gene>
<dbReference type="PANTHER" id="PTHR11439">
    <property type="entry name" value="GAG-POL-RELATED RETROTRANSPOSON"/>
    <property type="match status" value="1"/>
</dbReference>
<dbReference type="OMA" id="CGANWAS"/>
<dbReference type="AlphaFoldDB" id="A0A803NHU0"/>
<evidence type="ECO:0000313" key="1">
    <source>
        <dbReference type="EnsemblPlants" id="cds.evm.model.01.1610"/>
    </source>
</evidence>
<dbReference type="EMBL" id="UZAU01000041">
    <property type="status" value="NOT_ANNOTATED_CDS"/>
    <property type="molecule type" value="Genomic_DNA"/>
</dbReference>
<evidence type="ECO:0008006" key="3">
    <source>
        <dbReference type="Google" id="ProtNLM"/>
    </source>
</evidence>
<keyword evidence="2" id="KW-1185">Reference proteome</keyword>
<proteinExistence type="predicted"/>
<dbReference type="PANTHER" id="PTHR11439:SF500">
    <property type="entry name" value="RNA-DIRECTED DNA POLYMERASE"/>
    <property type="match status" value="1"/>
</dbReference>
<dbReference type="Proteomes" id="UP000596661">
    <property type="component" value="Chromosome 1"/>
</dbReference>
<organism evidence="1 2">
    <name type="scientific">Cannabis sativa</name>
    <name type="common">Hemp</name>
    <name type="synonym">Marijuana</name>
    <dbReference type="NCBI Taxonomy" id="3483"/>
    <lineage>
        <taxon>Eukaryota</taxon>
        <taxon>Viridiplantae</taxon>
        <taxon>Streptophyta</taxon>
        <taxon>Embryophyta</taxon>
        <taxon>Tracheophyta</taxon>
        <taxon>Spermatophyta</taxon>
        <taxon>Magnoliopsida</taxon>
        <taxon>eudicotyledons</taxon>
        <taxon>Gunneridae</taxon>
        <taxon>Pentapetalae</taxon>
        <taxon>rosids</taxon>
        <taxon>fabids</taxon>
        <taxon>Rosales</taxon>
        <taxon>Cannabaceae</taxon>
        <taxon>Cannabis</taxon>
    </lineage>
</organism>
<sequence length="121" mass="13639">MNSGLKLSNYGSEPVKDATLYRSIVGALQHATITRLELSFSVNKVCRYMQTPLQAYWTAIKRILMYSTGTLDYGLHLKLAPDYSLEAFCGANWASNPDHRRSTSEHCIYFGGNLVAWKSQK</sequence>
<protein>
    <recommendedName>
        <fullName evidence="3">Mitochondrial protein</fullName>
    </recommendedName>
</protein>
<evidence type="ECO:0000313" key="2">
    <source>
        <dbReference type="Proteomes" id="UP000596661"/>
    </source>
</evidence>
<dbReference type="EnsemblPlants" id="evm.model.01.1610">
    <property type="protein sequence ID" value="cds.evm.model.01.1610"/>
    <property type="gene ID" value="evm.TU.01.1610"/>
</dbReference>
<name>A0A803NHU0_CANSA</name>
<reference evidence="1" key="2">
    <citation type="submission" date="2021-03" db="UniProtKB">
        <authorList>
            <consortium name="EnsemblPlants"/>
        </authorList>
    </citation>
    <scope>IDENTIFICATION</scope>
</reference>
<accession>A0A803NHU0</accession>
<reference evidence="1" key="1">
    <citation type="submission" date="2018-11" db="EMBL/GenBank/DDBJ databases">
        <authorList>
            <person name="Grassa J C."/>
        </authorList>
    </citation>
    <scope>NUCLEOTIDE SEQUENCE [LARGE SCALE GENOMIC DNA]</scope>
</reference>